<dbReference type="GO" id="GO:0005730">
    <property type="term" value="C:nucleolus"/>
    <property type="evidence" value="ECO:0007669"/>
    <property type="project" value="UniProtKB-SubCell"/>
</dbReference>
<dbReference type="GO" id="GO:0030688">
    <property type="term" value="C:preribosome, small subunit precursor"/>
    <property type="evidence" value="ECO:0007669"/>
    <property type="project" value="InterPro"/>
</dbReference>
<evidence type="ECO:0000256" key="4">
    <source>
        <dbReference type="ARBA" id="ARBA00023242"/>
    </source>
</evidence>
<dbReference type="Proteomes" id="UP000033140">
    <property type="component" value="Unassembled WGS sequence"/>
</dbReference>
<evidence type="ECO:0000256" key="1">
    <source>
        <dbReference type="ARBA" id="ARBA00004604"/>
    </source>
</evidence>
<comment type="caution">
    <text evidence="6">The sequence shown here is derived from an EMBL/GenBank/DDBJ whole genome shotgun (WGS) entry which is preliminary data.</text>
</comment>
<evidence type="ECO:0000256" key="3">
    <source>
        <dbReference type="ARBA" id="ARBA00021321"/>
    </source>
</evidence>
<gene>
    <name evidence="6" type="ORF">G7K_6048-t1</name>
</gene>
<dbReference type="Pfam" id="PF15341">
    <property type="entry name" value="SLX9"/>
    <property type="match status" value="1"/>
</dbReference>
<protein>
    <recommendedName>
        <fullName evidence="3">Ribosome biogenesis protein SLX9</fullName>
    </recommendedName>
</protein>
<dbReference type="GO" id="GO:0030686">
    <property type="term" value="C:90S preribosome"/>
    <property type="evidence" value="ECO:0007669"/>
    <property type="project" value="InterPro"/>
</dbReference>
<reference evidence="6 7" key="3">
    <citation type="journal article" date="2015" name="Genome Announc.">
        <title>Draft Genome Sequence of the Archiascomycetous Yeast Saitoella complicata.</title>
        <authorList>
            <person name="Yamauchi K."/>
            <person name="Kondo S."/>
            <person name="Hamamoto M."/>
            <person name="Takahashi Y."/>
            <person name="Ogura Y."/>
            <person name="Hayashi T."/>
            <person name="Nishida H."/>
        </authorList>
    </citation>
    <scope>NUCLEOTIDE SEQUENCE [LARGE SCALE GENOMIC DNA]</scope>
    <source>
        <strain evidence="6 7">NRRL Y-17804</strain>
    </source>
</reference>
<sequence length="202" mass="22351">MPKAAKRKTLRSKAASLGPLAAATVLPTPSPFTAPQDLSISSLSGTEIIRDHLQDEHEFRPQLESKKDKRTARHEAWMQKFQSAGLSKASQKNAKRRERKRAEGGEGTALDMRGMMEEMAPEALEVKKEETGVGIRAPNPTAASKPKTAKKKKKEHEQERARFDAVMKLPAFKLGGLKAIRTHIQNEMAKDAPADQANKMDM</sequence>
<evidence type="ECO:0000256" key="2">
    <source>
        <dbReference type="ARBA" id="ARBA00011022"/>
    </source>
</evidence>
<dbReference type="STRING" id="698492.A0A0E9NRB6"/>
<keyword evidence="4" id="KW-0539">Nucleus</keyword>
<feature type="compositionally biased region" description="Low complexity" evidence="5">
    <location>
        <begin position="137"/>
        <end position="146"/>
    </location>
</feature>
<feature type="compositionally biased region" description="Basic and acidic residues" evidence="5">
    <location>
        <begin position="155"/>
        <end position="164"/>
    </location>
</feature>
<evidence type="ECO:0000313" key="6">
    <source>
        <dbReference type="EMBL" id="GAO51960.1"/>
    </source>
</evidence>
<feature type="region of interest" description="Disordered" evidence="5">
    <location>
        <begin position="129"/>
        <end position="164"/>
    </location>
</feature>
<accession>A0A0E9NRB6</accession>
<evidence type="ECO:0000256" key="5">
    <source>
        <dbReference type="SAM" id="MobiDB-lite"/>
    </source>
</evidence>
<dbReference type="PANTHER" id="PTHR31109:SF2">
    <property type="entry name" value="RIBOSOME BIOGENESIS PROTEIN SLX9 HOMOLOG"/>
    <property type="match status" value="1"/>
</dbReference>
<dbReference type="InterPro" id="IPR028160">
    <property type="entry name" value="Slx9-like"/>
</dbReference>
<proteinExistence type="inferred from homology"/>
<feature type="region of interest" description="Disordered" evidence="5">
    <location>
        <begin position="53"/>
        <end position="114"/>
    </location>
</feature>
<feature type="compositionally biased region" description="Basic and acidic residues" evidence="5">
    <location>
        <begin position="53"/>
        <end position="77"/>
    </location>
</feature>
<comment type="similarity">
    <text evidence="2">Belongs to the SLX9 family.</text>
</comment>
<reference evidence="6 7" key="1">
    <citation type="journal article" date="2011" name="J. Gen. Appl. Microbiol.">
        <title>Draft genome sequencing of the enigmatic yeast Saitoella complicata.</title>
        <authorList>
            <person name="Nishida H."/>
            <person name="Hamamoto M."/>
            <person name="Sugiyama J."/>
        </authorList>
    </citation>
    <scope>NUCLEOTIDE SEQUENCE [LARGE SCALE GENOMIC DNA]</scope>
    <source>
        <strain evidence="6 7">NRRL Y-17804</strain>
    </source>
</reference>
<organism evidence="6 7">
    <name type="scientific">Saitoella complicata (strain BCRC 22490 / CBS 7301 / JCM 7358 / NBRC 10748 / NRRL Y-17804)</name>
    <dbReference type="NCBI Taxonomy" id="698492"/>
    <lineage>
        <taxon>Eukaryota</taxon>
        <taxon>Fungi</taxon>
        <taxon>Dikarya</taxon>
        <taxon>Ascomycota</taxon>
        <taxon>Taphrinomycotina</taxon>
        <taxon>Taphrinomycotina incertae sedis</taxon>
        <taxon>Saitoella</taxon>
    </lineage>
</organism>
<feature type="compositionally biased region" description="Polar residues" evidence="5">
    <location>
        <begin position="80"/>
        <end position="91"/>
    </location>
</feature>
<comment type="subcellular location">
    <subcellularLocation>
        <location evidence="1">Nucleus</location>
        <location evidence="1">Nucleolus</location>
    </subcellularLocation>
</comment>
<keyword evidence="7" id="KW-1185">Reference proteome</keyword>
<reference evidence="6 7" key="2">
    <citation type="journal article" date="2014" name="J. Gen. Appl. Microbiol.">
        <title>The early diverging ascomycetous budding yeast Saitoella complicata has three histone deacetylases belonging to the Clr6, Hos2, and Rpd3 lineages.</title>
        <authorList>
            <person name="Nishida H."/>
            <person name="Matsumoto T."/>
            <person name="Kondo S."/>
            <person name="Hamamoto M."/>
            <person name="Yoshikawa H."/>
        </authorList>
    </citation>
    <scope>NUCLEOTIDE SEQUENCE [LARGE SCALE GENOMIC DNA]</scope>
    <source>
        <strain evidence="6 7">NRRL Y-17804</strain>
    </source>
</reference>
<dbReference type="PANTHER" id="PTHR31109">
    <property type="entry name" value="PROTEIN FAM207A"/>
    <property type="match status" value="1"/>
</dbReference>
<dbReference type="GO" id="GO:0000462">
    <property type="term" value="P:maturation of SSU-rRNA from tricistronic rRNA transcript (SSU-rRNA, 5.8S rRNA, LSU-rRNA)"/>
    <property type="evidence" value="ECO:0007669"/>
    <property type="project" value="InterPro"/>
</dbReference>
<name>A0A0E9NRB6_SAICN</name>
<evidence type="ECO:0000313" key="7">
    <source>
        <dbReference type="Proteomes" id="UP000033140"/>
    </source>
</evidence>
<dbReference type="AlphaFoldDB" id="A0A0E9NRB6"/>
<dbReference type="EMBL" id="BACD03000056">
    <property type="protein sequence ID" value="GAO51960.1"/>
    <property type="molecule type" value="Genomic_DNA"/>
</dbReference>